<feature type="transmembrane region" description="Helical" evidence="3">
    <location>
        <begin position="244"/>
        <end position="263"/>
    </location>
</feature>
<feature type="transmembrane region" description="Helical" evidence="3">
    <location>
        <begin position="150"/>
        <end position="169"/>
    </location>
</feature>
<feature type="transmembrane region" description="Helical" evidence="3">
    <location>
        <begin position="269"/>
        <end position="287"/>
    </location>
</feature>
<evidence type="ECO:0000313" key="6">
    <source>
        <dbReference type="Proteomes" id="UP000040453"/>
    </source>
</evidence>
<organism evidence="5 6">
    <name type="scientific">Oceanobacillus oncorhynchi</name>
    <dbReference type="NCBI Taxonomy" id="545501"/>
    <lineage>
        <taxon>Bacteria</taxon>
        <taxon>Bacillati</taxon>
        <taxon>Bacillota</taxon>
        <taxon>Bacilli</taxon>
        <taxon>Bacillales</taxon>
        <taxon>Bacillaceae</taxon>
        <taxon>Oceanobacillus</taxon>
    </lineage>
</organism>
<keyword evidence="3" id="KW-0472">Membrane</keyword>
<dbReference type="Gene3D" id="1.10.3730.20">
    <property type="match status" value="1"/>
</dbReference>
<evidence type="ECO:0000256" key="3">
    <source>
        <dbReference type="SAM" id="Phobius"/>
    </source>
</evidence>
<protein>
    <submittedName>
        <fullName evidence="5">EamA-like transporter family protein</fullName>
    </submittedName>
</protein>
<feature type="transmembrane region" description="Helical" evidence="3">
    <location>
        <begin position="69"/>
        <end position="87"/>
    </location>
</feature>
<keyword evidence="6" id="KW-1185">Reference proteome</keyword>
<dbReference type="PANTHER" id="PTHR22911">
    <property type="entry name" value="ACYL-MALONYL CONDENSING ENZYME-RELATED"/>
    <property type="match status" value="1"/>
</dbReference>
<dbReference type="Proteomes" id="UP000040453">
    <property type="component" value="Unassembled WGS sequence"/>
</dbReference>
<dbReference type="AlphaFoldDB" id="A0A0A1MAY9"/>
<name>A0A0A1MAY9_9BACI</name>
<proteinExistence type="inferred from homology"/>
<keyword evidence="3" id="KW-1133">Transmembrane helix</keyword>
<dbReference type="InterPro" id="IPR000620">
    <property type="entry name" value="EamA_dom"/>
</dbReference>
<reference evidence="5 6" key="1">
    <citation type="submission" date="2014-11" db="EMBL/GenBank/DDBJ databases">
        <authorList>
            <person name="Urmite Genomes Urmite Genomes"/>
        </authorList>
    </citation>
    <scope>NUCLEOTIDE SEQUENCE [LARGE SCALE GENOMIC DNA]</scope>
    <source>
        <strain evidence="5 6">Oc5</strain>
    </source>
</reference>
<dbReference type="PANTHER" id="PTHR22911:SF76">
    <property type="entry name" value="EAMA DOMAIN-CONTAINING PROTEIN"/>
    <property type="match status" value="1"/>
</dbReference>
<evidence type="ECO:0000313" key="5">
    <source>
        <dbReference type="EMBL" id="CEI82515.1"/>
    </source>
</evidence>
<evidence type="ECO:0000256" key="2">
    <source>
        <dbReference type="ARBA" id="ARBA00007362"/>
    </source>
</evidence>
<comment type="similarity">
    <text evidence="2">Belongs to the EamA transporter family.</text>
</comment>
<feature type="transmembrane region" description="Helical" evidence="3">
    <location>
        <begin position="213"/>
        <end position="232"/>
    </location>
</feature>
<feature type="transmembrane region" description="Helical" evidence="3">
    <location>
        <begin position="99"/>
        <end position="117"/>
    </location>
</feature>
<keyword evidence="3" id="KW-0812">Transmembrane</keyword>
<dbReference type="SUPFAM" id="SSF103481">
    <property type="entry name" value="Multidrug resistance efflux transporter EmrE"/>
    <property type="match status" value="2"/>
</dbReference>
<dbReference type="EMBL" id="CDGG01000001">
    <property type="protein sequence ID" value="CEI82515.1"/>
    <property type="molecule type" value="Genomic_DNA"/>
</dbReference>
<dbReference type="Pfam" id="PF00892">
    <property type="entry name" value="EamA"/>
    <property type="match status" value="2"/>
</dbReference>
<comment type="subcellular location">
    <subcellularLocation>
        <location evidence="1">Endomembrane system</location>
        <topology evidence="1">Multi-pass membrane protein</topology>
    </subcellularLocation>
</comment>
<gene>
    <name evidence="5" type="ORF">BN997_02383</name>
</gene>
<dbReference type="RefSeq" id="WP_042532398.1">
    <property type="nucleotide sequence ID" value="NZ_CDGG01000001.1"/>
</dbReference>
<dbReference type="GO" id="GO:0016020">
    <property type="term" value="C:membrane"/>
    <property type="evidence" value="ECO:0007669"/>
    <property type="project" value="InterPro"/>
</dbReference>
<feature type="domain" description="EamA" evidence="4">
    <location>
        <begin position="152"/>
        <end position="286"/>
    </location>
</feature>
<dbReference type="InterPro" id="IPR037185">
    <property type="entry name" value="EmrE-like"/>
</dbReference>
<feature type="domain" description="EamA" evidence="4">
    <location>
        <begin position="12"/>
        <end position="139"/>
    </location>
</feature>
<evidence type="ECO:0000256" key="1">
    <source>
        <dbReference type="ARBA" id="ARBA00004127"/>
    </source>
</evidence>
<feature type="transmembrane region" description="Helical" evidence="3">
    <location>
        <begin position="181"/>
        <end position="201"/>
    </location>
</feature>
<accession>A0A0A1MAY9</accession>
<evidence type="ECO:0000259" key="4">
    <source>
        <dbReference type="Pfam" id="PF00892"/>
    </source>
</evidence>
<dbReference type="OrthoDB" id="9790852at2"/>
<sequence length="303" mass="33852">MRQSAFNPKAAVVIGVFSISTSAILVRLAIEAPASIIANYRLLFAVLLLLPFILFHYKHEFKRISTKNWWLSILAGIFLALYFILWFESLNYTSVASSVVLISLQPIFAFIGTYFIFGERFSSGAIISIFIVLLGGLIIGSGDFQLSGEVIYGDMLALLGAIAVTIYFLSGQHVRKNVSLITYTFIVYGISTVILTLFNLIRQESFFSYPANHWWIFIALAIIPTFLGHSLFNWSLKWLSTSTISMAIVFEPIGASILAFLILNETPTWAQFLGGTIIVFGLFLFILSTSRKNKVTISTKNHK</sequence>
<feature type="transmembrane region" description="Helical" evidence="3">
    <location>
        <begin position="124"/>
        <end position="144"/>
    </location>
</feature>
<feature type="transmembrane region" description="Helical" evidence="3">
    <location>
        <begin position="36"/>
        <end position="57"/>
    </location>
</feature>
<feature type="transmembrane region" description="Helical" evidence="3">
    <location>
        <begin position="12"/>
        <end position="30"/>
    </location>
</feature>